<dbReference type="GO" id="GO:0019243">
    <property type="term" value="P:methylglyoxal catabolic process to D-lactate via S-lactoyl-glutathione"/>
    <property type="evidence" value="ECO:0007669"/>
    <property type="project" value="UniProtKB-UniRule"/>
</dbReference>
<sequence length="258" mass="27832">MARLQIYQFACLSDNYGVLVHDPASGATASIDAPDEGPILRVLEETGWRLTDIWVTHKHHDHIGGVAGLKARYGLRVIGPRSEADQIPGLDVPVQEGDRLAFAGHEVLVLDTPGHTAGHIAYVLPDANAAFVGDTLFALGCGRVFEGTMADMWASLQKLRALPVSTEIYCGHEYTLSNARFAVSVDPDNAALRTRLAEIEKLRAEGLPTLPTSIAREIETNPFLRADDPDLAAALGMAGADPVAVFTRLREGKNQFRG</sequence>
<dbReference type="RefSeq" id="WP_261969648.1">
    <property type="nucleotide sequence ID" value="NZ_JAHHZF010000008.1"/>
</dbReference>
<evidence type="ECO:0000256" key="1">
    <source>
        <dbReference type="ARBA" id="ARBA00001623"/>
    </source>
</evidence>
<feature type="binding site" evidence="7">
    <location>
        <position position="115"/>
    </location>
    <ligand>
        <name>Zn(2+)</name>
        <dbReference type="ChEBI" id="CHEBI:29105"/>
        <label>1</label>
    </ligand>
</feature>
<comment type="catalytic activity">
    <reaction evidence="1 7">
        <text>an S-(2-hydroxyacyl)glutathione + H2O = a 2-hydroxy carboxylate + glutathione + H(+)</text>
        <dbReference type="Rhea" id="RHEA:21864"/>
        <dbReference type="ChEBI" id="CHEBI:15377"/>
        <dbReference type="ChEBI" id="CHEBI:15378"/>
        <dbReference type="ChEBI" id="CHEBI:57925"/>
        <dbReference type="ChEBI" id="CHEBI:58896"/>
        <dbReference type="ChEBI" id="CHEBI:71261"/>
        <dbReference type="EC" id="3.1.2.6"/>
    </reaction>
</comment>
<dbReference type="NCBIfam" id="TIGR03413">
    <property type="entry name" value="GSH_gloB"/>
    <property type="match status" value="1"/>
</dbReference>
<gene>
    <name evidence="7 9" type="primary">gloB</name>
    <name evidence="9" type="ORF">KL771_16515</name>
</gene>
<dbReference type="InterPro" id="IPR035680">
    <property type="entry name" value="Clx_II_MBL"/>
</dbReference>
<evidence type="ECO:0000259" key="8">
    <source>
        <dbReference type="SMART" id="SM00849"/>
    </source>
</evidence>
<dbReference type="GO" id="GO:0004416">
    <property type="term" value="F:hydroxyacylglutathione hydrolase activity"/>
    <property type="evidence" value="ECO:0007669"/>
    <property type="project" value="UniProtKB-UniRule"/>
</dbReference>
<protein>
    <recommendedName>
        <fullName evidence="7">Hydroxyacylglutathione hydrolase</fullName>
        <ecNumber evidence="7">3.1.2.6</ecNumber>
    </recommendedName>
    <alternativeName>
        <fullName evidence="7">Glyoxalase II</fullName>
        <shortName evidence="7">Glx II</shortName>
    </alternativeName>
</protein>
<dbReference type="GO" id="GO:0046872">
    <property type="term" value="F:metal ion binding"/>
    <property type="evidence" value="ECO:0007669"/>
    <property type="project" value="UniProtKB-KW"/>
</dbReference>
<comment type="similarity">
    <text evidence="3 7">Belongs to the metallo-beta-lactamase superfamily. Glyoxalase II family.</text>
</comment>
<dbReference type="InterPro" id="IPR036866">
    <property type="entry name" value="RibonucZ/Hydroxyglut_hydro"/>
</dbReference>
<dbReference type="Gene3D" id="3.60.15.10">
    <property type="entry name" value="Ribonuclease Z/Hydroxyacylglutathione hydrolase-like"/>
    <property type="match status" value="1"/>
</dbReference>
<dbReference type="InterPro" id="IPR050110">
    <property type="entry name" value="Glyoxalase_II_hydrolase"/>
</dbReference>
<dbReference type="SUPFAM" id="SSF56281">
    <property type="entry name" value="Metallo-hydrolase/oxidoreductase"/>
    <property type="match status" value="1"/>
</dbReference>
<evidence type="ECO:0000256" key="5">
    <source>
        <dbReference type="ARBA" id="ARBA00022801"/>
    </source>
</evidence>
<dbReference type="PANTHER" id="PTHR43705">
    <property type="entry name" value="HYDROXYACYLGLUTATHIONE HYDROLASE"/>
    <property type="match status" value="1"/>
</dbReference>
<dbReference type="EC" id="3.1.2.6" evidence="7"/>
<dbReference type="Pfam" id="PF00753">
    <property type="entry name" value="Lactamase_B"/>
    <property type="match status" value="1"/>
</dbReference>
<reference evidence="9 10" key="1">
    <citation type="submission" date="2021-06" db="EMBL/GenBank/DDBJ databases">
        <authorList>
            <person name="Grouzdev D.S."/>
            <person name="Koziaeva V."/>
        </authorList>
    </citation>
    <scope>NUCLEOTIDE SEQUENCE [LARGE SCALE GENOMIC DNA]</scope>
    <source>
        <strain evidence="9 10">22</strain>
    </source>
</reference>
<keyword evidence="6 7" id="KW-0862">Zinc</keyword>
<feature type="binding site" evidence="7">
    <location>
        <position position="59"/>
    </location>
    <ligand>
        <name>Zn(2+)</name>
        <dbReference type="ChEBI" id="CHEBI:29105"/>
        <label>1</label>
    </ligand>
</feature>
<feature type="binding site" evidence="7">
    <location>
        <position position="172"/>
    </location>
    <ligand>
        <name>Zn(2+)</name>
        <dbReference type="ChEBI" id="CHEBI:29105"/>
        <label>2</label>
    </ligand>
</feature>
<keyword evidence="4 7" id="KW-0479">Metal-binding</keyword>
<keyword evidence="10" id="KW-1185">Reference proteome</keyword>
<feature type="binding site" evidence="7">
    <location>
        <position position="62"/>
    </location>
    <ligand>
        <name>Zn(2+)</name>
        <dbReference type="ChEBI" id="CHEBI:29105"/>
        <label>2</label>
    </ligand>
</feature>
<dbReference type="InterPro" id="IPR017782">
    <property type="entry name" value="Hydroxyacylglutathione_Hdrlase"/>
</dbReference>
<name>A0A947D7P8_9HYPH</name>
<dbReference type="PANTHER" id="PTHR43705:SF1">
    <property type="entry name" value="HYDROXYACYLGLUTATHIONE HYDROLASE GLOB"/>
    <property type="match status" value="1"/>
</dbReference>
<organism evidence="9 10">
    <name type="scientific">Prosthecodimorpha staleyi</name>
    <dbReference type="NCBI Taxonomy" id="2840188"/>
    <lineage>
        <taxon>Bacteria</taxon>
        <taxon>Pseudomonadati</taxon>
        <taxon>Pseudomonadota</taxon>
        <taxon>Alphaproteobacteria</taxon>
        <taxon>Hyphomicrobiales</taxon>
        <taxon>Ancalomicrobiaceae</taxon>
        <taxon>Prosthecodimorpha</taxon>
    </lineage>
</organism>
<dbReference type="InterPro" id="IPR001279">
    <property type="entry name" value="Metallo-B-lactamas"/>
</dbReference>
<evidence type="ECO:0000256" key="7">
    <source>
        <dbReference type="HAMAP-Rule" id="MF_01374"/>
    </source>
</evidence>
<dbReference type="CDD" id="cd07723">
    <property type="entry name" value="hydroxyacylglutathione_hydrolase_MBL-fold"/>
    <property type="match status" value="1"/>
</dbReference>
<feature type="binding site" evidence="7">
    <location>
        <position position="61"/>
    </location>
    <ligand>
        <name>Zn(2+)</name>
        <dbReference type="ChEBI" id="CHEBI:29105"/>
        <label>2</label>
    </ligand>
</feature>
<dbReference type="HAMAP" id="MF_01374">
    <property type="entry name" value="Glyoxalase_2"/>
    <property type="match status" value="1"/>
</dbReference>
<comment type="subunit">
    <text evidence="7">Monomer.</text>
</comment>
<feature type="binding site" evidence="7">
    <location>
        <position position="134"/>
    </location>
    <ligand>
        <name>Zn(2+)</name>
        <dbReference type="ChEBI" id="CHEBI:29105"/>
        <label>2</label>
    </ligand>
</feature>
<evidence type="ECO:0000256" key="2">
    <source>
        <dbReference type="ARBA" id="ARBA00004963"/>
    </source>
</evidence>
<evidence type="ECO:0000256" key="3">
    <source>
        <dbReference type="ARBA" id="ARBA00006759"/>
    </source>
</evidence>
<dbReference type="SMART" id="SM00849">
    <property type="entry name" value="Lactamase_B"/>
    <property type="match status" value="1"/>
</dbReference>
<comment type="caution">
    <text evidence="9">The sequence shown here is derived from an EMBL/GenBank/DDBJ whole genome shotgun (WGS) entry which is preliminary data.</text>
</comment>
<accession>A0A947D7P8</accession>
<keyword evidence="5 7" id="KW-0378">Hydrolase</keyword>
<comment type="pathway">
    <text evidence="2 7">Secondary metabolite metabolism; methylglyoxal degradation; (R)-lactate from methylglyoxal: step 2/2.</text>
</comment>
<dbReference type="Proteomes" id="UP000766595">
    <property type="component" value="Unassembled WGS sequence"/>
</dbReference>
<evidence type="ECO:0000313" key="9">
    <source>
        <dbReference type="EMBL" id="MBT9291071.1"/>
    </source>
</evidence>
<dbReference type="InterPro" id="IPR032282">
    <property type="entry name" value="HAGH_C"/>
</dbReference>
<dbReference type="AlphaFoldDB" id="A0A947D7P8"/>
<evidence type="ECO:0000256" key="6">
    <source>
        <dbReference type="ARBA" id="ARBA00022833"/>
    </source>
</evidence>
<comment type="function">
    <text evidence="7">Thiolesterase that catalyzes the hydrolysis of S-D-lactoyl-glutathione to form glutathione and D-lactic acid.</text>
</comment>
<feature type="binding site" evidence="7">
    <location>
        <position position="134"/>
    </location>
    <ligand>
        <name>Zn(2+)</name>
        <dbReference type="ChEBI" id="CHEBI:29105"/>
        <label>1</label>
    </ligand>
</feature>
<evidence type="ECO:0000313" key="10">
    <source>
        <dbReference type="Proteomes" id="UP000766595"/>
    </source>
</evidence>
<dbReference type="PIRSF" id="PIRSF005457">
    <property type="entry name" value="Glx"/>
    <property type="match status" value="1"/>
</dbReference>
<dbReference type="EMBL" id="JAHHZF010000008">
    <property type="protein sequence ID" value="MBT9291071.1"/>
    <property type="molecule type" value="Genomic_DNA"/>
</dbReference>
<comment type="cofactor">
    <cofactor evidence="7">
        <name>Zn(2+)</name>
        <dbReference type="ChEBI" id="CHEBI:29105"/>
    </cofactor>
    <text evidence="7">Binds 2 Zn(2+) ions per subunit.</text>
</comment>
<evidence type="ECO:0000256" key="4">
    <source>
        <dbReference type="ARBA" id="ARBA00022723"/>
    </source>
</evidence>
<proteinExistence type="inferred from homology"/>
<feature type="binding site" evidence="7">
    <location>
        <position position="57"/>
    </location>
    <ligand>
        <name>Zn(2+)</name>
        <dbReference type="ChEBI" id="CHEBI:29105"/>
        <label>1</label>
    </ligand>
</feature>
<dbReference type="Pfam" id="PF16123">
    <property type="entry name" value="HAGH_C"/>
    <property type="match status" value="1"/>
</dbReference>
<feature type="domain" description="Metallo-beta-lactamase" evidence="8">
    <location>
        <begin position="14"/>
        <end position="172"/>
    </location>
</feature>